<keyword evidence="1 2" id="KW-0548">Nucleotidyltransferase</keyword>
<keyword evidence="1 2" id="KW-0639">Primosome</keyword>
<organism evidence="4 5">
    <name type="scientific">Weissella koreensis</name>
    <dbReference type="NCBI Taxonomy" id="165096"/>
    <lineage>
        <taxon>Bacteria</taxon>
        <taxon>Bacillati</taxon>
        <taxon>Bacillota</taxon>
        <taxon>Bacilli</taxon>
        <taxon>Lactobacillales</taxon>
        <taxon>Lactobacillaceae</taxon>
        <taxon>Weissella</taxon>
    </lineage>
</organism>
<evidence type="ECO:0000313" key="5">
    <source>
        <dbReference type="Proteomes" id="UP000516446"/>
    </source>
</evidence>
<dbReference type="InterPro" id="IPR006295">
    <property type="entry name" value="DNA_primase_DnaG"/>
</dbReference>
<dbReference type="GO" id="GO:0008270">
    <property type="term" value="F:zinc ion binding"/>
    <property type="evidence" value="ECO:0007669"/>
    <property type="project" value="UniProtKB-UniRule"/>
</dbReference>
<comment type="function">
    <text evidence="1 2">RNA polymerase that catalyzes the synthesis of short RNA molecules used as primers for DNA polymerase during DNA replication.</text>
</comment>
<dbReference type="AlphaFoldDB" id="A0A7H1MND1"/>
<dbReference type="Gene3D" id="3.90.580.10">
    <property type="entry name" value="Zinc finger, CHC2-type domain"/>
    <property type="match status" value="1"/>
</dbReference>
<name>A0A7H1MND1_9LACO</name>
<reference evidence="4 5" key="1">
    <citation type="submission" date="2019-08" db="EMBL/GenBank/DDBJ databases">
        <authorList>
            <person name="Chang H.C."/>
            <person name="Mun S.Y."/>
        </authorList>
    </citation>
    <scope>NUCLEOTIDE SEQUENCE [LARGE SCALE GENOMIC DNA]</scope>
    <source>
        <strain evidence="4 5">SK</strain>
    </source>
</reference>
<comment type="domain">
    <text evidence="1">Contains an N-terminal zinc-binding domain, a central core domain that contains the primase activity, and a C-terminal DnaB-binding domain.</text>
</comment>
<dbReference type="PIRSF" id="PIRSF002811">
    <property type="entry name" value="DnaG"/>
    <property type="match status" value="1"/>
</dbReference>
<dbReference type="InterPro" id="IPR036977">
    <property type="entry name" value="DNA_primase_Znf_CHC2"/>
</dbReference>
<dbReference type="InterPro" id="IPR034151">
    <property type="entry name" value="TOPRIM_DnaG_bac"/>
</dbReference>
<dbReference type="SMART" id="SM00400">
    <property type="entry name" value="ZnF_CHCC"/>
    <property type="match status" value="1"/>
</dbReference>
<dbReference type="SMART" id="SM00493">
    <property type="entry name" value="TOPRIM"/>
    <property type="match status" value="1"/>
</dbReference>
<dbReference type="GO" id="GO:0000428">
    <property type="term" value="C:DNA-directed RNA polymerase complex"/>
    <property type="evidence" value="ECO:0007669"/>
    <property type="project" value="UniProtKB-KW"/>
</dbReference>
<dbReference type="InterPro" id="IPR019475">
    <property type="entry name" value="DNA_primase_DnaB-bd"/>
</dbReference>
<feature type="zinc finger region" description="CHC2-type" evidence="1 3">
    <location>
        <begin position="40"/>
        <end position="64"/>
    </location>
</feature>
<dbReference type="InterPro" id="IPR002694">
    <property type="entry name" value="Znf_CHC2"/>
</dbReference>
<comment type="cofactor">
    <cofactor evidence="1 2 3">
        <name>Zn(2+)</name>
        <dbReference type="ChEBI" id="CHEBI:29105"/>
    </cofactor>
    <text evidence="1 2 3">Binds 1 zinc ion per monomer.</text>
</comment>
<evidence type="ECO:0000256" key="3">
    <source>
        <dbReference type="PIRSR" id="PIRSR002811-1"/>
    </source>
</evidence>
<evidence type="ECO:0000256" key="1">
    <source>
        <dbReference type="HAMAP-Rule" id="MF_00974"/>
    </source>
</evidence>
<dbReference type="GO" id="GO:0005737">
    <property type="term" value="C:cytoplasm"/>
    <property type="evidence" value="ECO:0007669"/>
    <property type="project" value="TreeGrafter"/>
</dbReference>
<dbReference type="Gene3D" id="3.90.980.10">
    <property type="entry name" value="DNA primase, catalytic core, N-terminal domain"/>
    <property type="match status" value="1"/>
</dbReference>
<dbReference type="Gene3D" id="1.10.860.10">
    <property type="entry name" value="DNAb Helicase, Chain A"/>
    <property type="match status" value="1"/>
</dbReference>
<dbReference type="InterPro" id="IPR013264">
    <property type="entry name" value="DNAG_N"/>
</dbReference>
<comment type="catalytic activity">
    <reaction evidence="1">
        <text>ssDNA + n NTP = ssDNA/pppN(pN)n-1 hybrid + (n-1) diphosphate.</text>
        <dbReference type="EC" id="2.7.7.101"/>
    </reaction>
</comment>
<keyword evidence="1 2" id="KW-0862">Zinc</keyword>
<dbReference type="EMBL" id="CP043431">
    <property type="protein sequence ID" value="QNT64967.1"/>
    <property type="molecule type" value="Genomic_DNA"/>
</dbReference>
<dbReference type="SUPFAM" id="SSF56731">
    <property type="entry name" value="DNA primase core"/>
    <property type="match status" value="1"/>
</dbReference>
<keyword evidence="1 2" id="KW-0479">Metal-binding</keyword>
<keyword evidence="1" id="KW-0238">DNA-binding</keyword>
<sequence length="620" mass="71182">MAISIPDELVENIRQSVNIVDVVSPYVALKKQGRNLFGRCPWHEERTPSFSVNEEKQIFHCFSCGRGGNAFTFLMEKEELSFPQAVAKVASMTGIELDSTYTVSSDEKRQISQHQRDLLALYDEATKFYHYLLVNAEIGDDALQYLHQRGLDDTTIDAYMLGYAPEGDALYNYFNEKKVDYQLMRESELFIVWDDGTLHDRFVDRILFTIRNREGAPIAFSGRRMSNDTTIAKYMNSPESALFDKSEELFNFDLAKTTIKKSKVVILFEGFMDVIAAFQAGIHNGVASMGTSLTKTQVRRLGQSAEEINIAYDADTAGQAATYRAIDLINKNSSLKIKIINIPDGQDPDEYLRSQGIDALREVLTRNLKDPVEFNLNYLRKDYDLSNQSDIFNYIEQVLPALAQVKEPLVRQTYMQQLATEFNVSSSGLEEQLRNLMMQQQASRQTENTRVKDNYVPILETPNLVEKPVLSQVEQAEQILLTWMLKHQDAWLKVTSRLDFHFVDVVYETLFMLADGYKQKNQIQEIDNWADFMDFVKEPDLVRVLSQLDQIDDAMMQELDQVDEYIGVLLNRAPLEEKIKQKQRELLEAKQVNNEVLATQLSFEVLSLLREKQAAQSNQQ</sequence>
<dbReference type="HAMAP" id="MF_00974">
    <property type="entry name" value="DNA_primase_DnaG"/>
    <property type="match status" value="1"/>
</dbReference>
<dbReference type="InterPro" id="IPR037068">
    <property type="entry name" value="DNA_primase_core_N_sf"/>
</dbReference>
<evidence type="ECO:0000256" key="2">
    <source>
        <dbReference type="PIRNR" id="PIRNR002811"/>
    </source>
</evidence>
<dbReference type="Pfam" id="PF13155">
    <property type="entry name" value="Toprim_2"/>
    <property type="match status" value="1"/>
</dbReference>
<dbReference type="GO" id="GO:0006269">
    <property type="term" value="P:DNA replication, synthesis of primer"/>
    <property type="evidence" value="ECO:0007669"/>
    <property type="project" value="UniProtKB-UniRule"/>
</dbReference>
<accession>A0A7H1MND1</accession>
<dbReference type="Pfam" id="PF01807">
    <property type="entry name" value="Zn_ribbon_DnaG"/>
    <property type="match status" value="1"/>
</dbReference>
<proteinExistence type="inferred from homology"/>
<dbReference type="Pfam" id="PF10410">
    <property type="entry name" value="DnaB_bind"/>
    <property type="match status" value="1"/>
</dbReference>
<gene>
    <name evidence="1 4" type="primary">dnaG</name>
    <name evidence="4" type="ORF">FY536_06770</name>
</gene>
<dbReference type="EC" id="2.7.7.101" evidence="1"/>
<dbReference type="Gene3D" id="3.40.1360.10">
    <property type="match status" value="1"/>
</dbReference>
<dbReference type="FunFam" id="3.90.580.10:FF:000001">
    <property type="entry name" value="DNA primase"/>
    <property type="match status" value="1"/>
</dbReference>
<dbReference type="Proteomes" id="UP000516446">
    <property type="component" value="Chromosome"/>
</dbReference>
<keyword evidence="1 2" id="KW-0240">DNA-directed RNA polymerase</keyword>
<dbReference type="CDD" id="cd03364">
    <property type="entry name" value="TOPRIM_DnaG_primases"/>
    <property type="match status" value="1"/>
</dbReference>
<keyword evidence="1 2" id="KW-0804">Transcription</keyword>
<dbReference type="GO" id="GO:0003677">
    <property type="term" value="F:DNA binding"/>
    <property type="evidence" value="ECO:0007669"/>
    <property type="project" value="UniProtKB-KW"/>
</dbReference>
<comment type="similarity">
    <text evidence="1 2">Belongs to the DnaG primase family.</text>
</comment>
<dbReference type="InterPro" id="IPR006171">
    <property type="entry name" value="TOPRIM_dom"/>
</dbReference>
<dbReference type="PROSITE" id="PS50880">
    <property type="entry name" value="TOPRIM"/>
    <property type="match status" value="1"/>
</dbReference>
<dbReference type="NCBIfam" id="TIGR01391">
    <property type="entry name" value="dnaG"/>
    <property type="match status" value="1"/>
</dbReference>
<dbReference type="GO" id="GO:1990077">
    <property type="term" value="C:primosome complex"/>
    <property type="evidence" value="ECO:0007669"/>
    <property type="project" value="UniProtKB-KW"/>
</dbReference>
<evidence type="ECO:0000313" key="4">
    <source>
        <dbReference type="EMBL" id="QNT64967.1"/>
    </source>
</evidence>
<comment type="subunit">
    <text evidence="1">Monomer. Interacts with DnaB.</text>
</comment>
<dbReference type="InterPro" id="IPR030846">
    <property type="entry name" value="DnaG_bac"/>
</dbReference>
<dbReference type="InterPro" id="IPR050219">
    <property type="entry name" value="DnaG_primase"/>
</dbReference>
<dbReference type="GO" id="GO:0003899">
    <property type="term" value="F:DNA-directed RNA polymerase activity"/>
    <property type="evidence" value="ECO:0007669"/>
    <property type="project" value="UniProtKB-UniRule"/>
</dbReference>
<dbReference type="PANTHER" id="PTHR30313:SF2">
    <property type="entry name" value="DNA PRIMASE"/>
    <property type="match status" value="1"/>
</dbReference>
<dbReference type="Pfam" id="PF08275">
    <property type="entry name" value="DNAG_N"/>
    <property type="match status" value="1"/>
</dbReference>
<dbReference type="SUPFAM" id="SSF57783">
    <property type="entry name" value="Zinc beta-ribbon"/>
    <property type="match status" value="1"/>
</dbReference>
<keyword evidence="1 2" id="KW-0235">DNA replication</keyword>
<keyword evidence="1 3" id="KW-0863">Zinc-finger</keyword>
<dbReference type="InterPro" id="IPR016136">
    <property type="entry name" value="DNA_helicase_N/primase_C"/>
</dbReference>
<dbReference type="PANTHER" id="PTHR30313">
    <property type="entry name" value="DNA PRIMASE"/>
    <property type="match status" value="1"/>
</dbReference>
<keyword evidence="5" id="KW-1185">Reference proteome</keyword>
<protein>
    <recommendedName>
        <fullName evidence="1 2">DNA primase</fullName>
        <ecNumber evidence="1">2.7.7.101</ecNumber>
    </recommendedName>
</protein>
<keyword evidence="1 2" id="KW-0808">Transferase</keyword>